<accession>A0A433RRG2</accession>
<proteinExistence type="predicted"/>
<dbReference type="AlphaFoldDB" id="A0A433RRG2"/>
<dbReference type="Gene3D" id="3.30.428.10">
    <property type="entry name" value="HIT-like"/>
    <property type="match status" value="1"/>
</dbReference>
<dbReference type="SUPFAM" id="SSF54197">
    <property type="entry name" value="HIT-like"/>
    <property type="match status" value="1"/>
</dbReference>
<sequence>MNNCPLCNLDLEPTQTVILSNEHCMFLQLEQARQKGVQLEGAGIIVPKIHRETTFDLTLEEWNATYSLLQDVKKYLDKHYQPQGYNLGWNCGEKAGQHIPHAHFHILPRYEDEPLVGKGIRFMFKDKENNRKTVK</sequence>
<keyword evidence="4" id="KW-1185">Reference proteome</keyword>
<dbReference type="InterPro" id="IPR052908">
    <property type="entry name" value="AP-4-A_phosphorylase"/>
</dbReference>
<evidence type="ECO:0000259" key="2">
    <source>
        <dbReference type="PROSITE" id="PS51084"/>
    </source>
</evidence>
<dbReference type="Proteomes" id="UP000288623">
    <property type="component" value="Unassembled WGS sequence"/>
</dbReference>
<evidence type="ECO:0000313" key="4">
    <source>
        <dbReference type="Proteomes" id="UP000288623"/>
    </source>
</evidence>
<reference evidence="3 4" key="1">
    <citation type="submission" date="2014-11" db="EMBL/GenBank/DDBJ databases">
        <title>Genome sequence and analysis of novel Kurthia sp.</title>
        <authorList>
            <person name="Lawson J.N."/>
            <person name="Gonzalez J.E."/>
            <person name="Rinauldi L."/>
            <person name="Xuan Z."/>
            <person name="Firman A."/>
            <person name="Shaddox L."/>
            <person name="Trudeau A."/>
            <person name="Shah S."/>
            <person name="Reiman D."/>
        </authorList>
    </citation>
    <scope>NUCLEOTIDE SEQUENCE [LARGE SCALE GENOMIC DNA]</scope>
    <source>
        <strain evidence="3 4">3B1D</strain>
    </source>
</reference>
<evidence type="ECO:0000256" key="1">
    <source>
        <dbReference type="PROSITE-ProRule" id="PRU00464"/>
    </source>
</evidence>
<dbReference type="GO" id="GO:0003824">
    <property type="term" value="F:catalytic activity"/>
    <property type="evidence" value="ECO:0007669"/>
    <property type="project" value="InterPro"/>
</dbReference>
<comment type="caution">
    <text evidence="3">The sequence shown here is derived from an EMBL/GenBank/DDBJ whole genome shotgun (WGS) entry which is preliminary data.</text>
</comment>
<feature type="domain" description="HIT" evidence="2">
    <location>
        <begin position="41"/>
        <end position="116"/>
    </location>
</feature>
<gene>
    <name evidence="3" type="ORF">QI30_14335</name>
</gene>
<organism evidence="3 4">
    <name type="scientific">Candidatus Kurthia intestinigallinarum</name>
    <dbReference type="NCBI Taxonomy" id="1562256"/>
    <lineage>
        <taxon>Bacteria</taxon>
        <taxon>Bacillati</taxon>
        <taxon>Bacillota</taxon>
        <taxon>Bacilli</taxon>
        <taxon>Bacillales</taxon>
        <taxon>Caryophanaceae</taxon>
        <taxon>Kurthia</taxon>
    </lineage>
</organism>
<dbReference type="InterPro" id="IPR036265">
    <property type="entry name" value="HIT-like_sf"/>
</dbReference>
<dbReference type="PANTHER" id="PTHR42997:SF1">
    <property type="entry name" value="AP-4-A PHOSPHORYLASE"/>
    <property type="match status" value="1"/>
</dbReference>
<dbReference type="PANTHER" id="PTHR42997">
    <property type="entry name" value="HIT FAMILY HYDROLASE"/>
    <property type="match status" value="1"/>
</dbReference>
<protein>
    <submittedName>
        <fullName evidence="3">Cell-cycle regulation histidine triad HIT protein</fullName>
    </submittedName>
</protein>
<dbReference type="EMBL" id="JTFC01000034">
    <property type="protein sequence ID" value="RUS53747.1"/>
    <property type="molecule type" value="Genomic_DNA"/>
</dbReference>
<feature type="short sequence motif" description="Histidine triad motif" evidence="1">
    <location>
        <begin position="101"/>
        <end position="105"/>
    </location>
</feature>
<dbReference type="PROSITE" id="PS51084">
    <property type="entry name" value="HIT_2"/>
    <property type="match status" value="1"/>
</dbReference>
<evidence type="ECO:0000313" key="3">
    <source>
        <dbReference type="EMBL" id="RUS53747.1"/>
    </source>
</evidence>
<name>A0A433RRG2_9BACL</name>
<dbReference type="Pfam" id="PF01230">
    <property type="entry name" value="HIT"/>
    <property type="match status" value="1"/>
</dbReference>
<dbReference type="InterPro" id="IPR011146">
    <property type="entry name" value="HIT-like"/>
</dbReference>
<dbReference type="OrthoDB" id="9784774at2"/>
<dbReference type="RefSeq" id="WP_126991303.1">
    <property type="nucleotide sequence ID" value="NZ_JTFC01000034.1"/>
</dbReference>